<sequence length="170" mass="18914">MTTRAEAIKLLEETECAPNVIEHCKEVASLAVEIANKAKAAGHNVNPELVEVGALLHDFGRCRTHEITHAVEGYRLAKARGIEPEISEIIKRHIGAGVSKEEARKLGLPEDDYFPRSLEEKIVAHADNLVKGTNRITIDERTAIMRKKEVSEKVIQRVNKLAEEVEGLFC</sequence>
<reference evidence="3" key="1">
    <citation type="submission" date="2023-07" db="EMBL/GenBank/DDBJ databases">
        <title>Whole-genome sequencing of a new Methanosarcina sp. Z-7115.</title>
        <authorList>
            <person name="Zhilina T.N."/>
            <person name="Merkel A.Y."/>
        </authorList>
    </citation>
    <scope>NUCLEOTIDE SEQUENCE [LARGE SCALE GENOMIC DNA]</scope>
    <source>
        <strain evidence="3">Z-7115</strain>
    </source>
</reference>
<dbReference type="PROSITE" id="PS51831">
    <property type="entry name" value="HD"/>
    <property type="match status" value="1"/>
</dbReference>
<keyword evidence="3" id="KW-1185">Reference proteome</keyword>
<dbReference type="InterPro" id="IPR006675">
    <property type="entry name" value="HDIG_dom"/>
</dbReference>
<evidence type="ECO:0000259" key="1">
    <source>
        <dbReference type="PROSITE" id="PS51831"/>
    </source>
</evidence>
<gene>
    <name evidence="2" type="ORF">RG963_01505</name>
</gene>
<dbReference type="CDD" id="cd00077">
    <property type="entry name" value="HDc"/>
    <property type="match status" value="1"/>
</dbReference>
<dbReference type="Proteomes" id="UP001246244">
    <property type="component" value="Unassembled WGS sequence"/>
</dbReference>
<dbReference type="Pfam" id="PF01966">
    <property type="entry name" value="HD"/>
    <property type="match status" value="1"/>
</dbReference>
<name>A0ABU2CXM6_9EURY</name>
<dbReference type="SMART" id="SM00471">
    <property type="entry name" value="HDc"/>
    <property type="match status" value="1"/>
</dbReference>
<protein>
    <submittedName>
        <fullName evidence="2">HDIG domain-containing protein</fullName>
    </submittedName>
</protein>
<feature type="domain" description="HD" evidence="1">
    <location>
        <begin position="20"/>
        <end position="132"/>
    </location>
</feature>
<dbReference type="PANTHER" id="PTHR38659:SF2">
    <property type="entry name" value="HDIG DOMAIN PROTEIN"/>
    <property type="match status" value="1"/>
</dbReference>
<dbReference type="EMBL" id="JAVKPK010000003">
    <property type="protein sequence ID" value="MDR7664479.1"/>
    <property type="molecule type" value="Genomic_DNA"/>
</dbReference>
<dbReference type="PANTHER" id="PTHR38659">
    <property type="entry name" value="METAL-DEPENDENT PHOSPHOHYDROLASE"/>
    <property type="match status" value="1"/>
</dbReference>
<evidence type="ECO:0000313" key="2">
    <source>
        <dbReference type="EMBL" id="MDR7664479.1"/>
    </source>
</evidence>
<organism evidence="2 3">
    <name type="scientific">Methanosarcina baikalica</name>
    <dbReference type="NCBI Taxonomy" id="3073890"/>
    <lineage>
        <taxon>Archaea</taxon>
        <taxon>Methanobacteriati</taxon>
        <taxon>Methanobacteriota</taxon>
        <taxon>Stenosarchaea group</taxon>
        <taxon>Methanomicrobia</taxon>
        <taxon>Methanosarcinales</taxon>
        <taxon>Methanosarcinaceae</taxon>
        <taxon>Methanosarcina</taxon>
    </lineage>
</organism>
<evidence type="ECO:0000313" key="3">
    <source>
        <dbReference type="Proteomes" id="UP001246244"/>
    </source>
</evidence>
<proteinExistence type="predicted"/>
<dbReference type="NCBIfam" id="TIGR00277">
    <property type="entry name" value="HDIG"/>
    <property type="match status" value="1"/>
</dbReference>
<dbReference type="InterPro" id="IPR006674">
    <property type="entry name" value="HD_domain"/>
</dbReference>
<comment type="caution">
    <text evidence="2">The sequence shown here is derived from an EMBL/GenBank/DDBJ whole genome shotgun (WGS) entry which is preliminary data.</text>
</comment>
<dbReference type="RefSeq" id="WP_310574507.1">
    <property type="nucleotide sequence ID" value="NZ_JAVKPK010000003.1"/>
</dbReference>
<dbReference type="InterPro" id="IPR003607">
    <property type="entry name" value="HD/PDEase_dom"/>
</dbReference>
<dbReference type="SUPFAM" id="SSF109604">
    <property type="entry name" value="HD-domain/PDEase-like"/>
    <property type="match status" value="1"/>
</dbReference>
<accession>A0ABU2CXM6</accession>
<dbReference type="Gene3D" id="1.10.3210.10">
    <property type="entry name" value="Hypothetical protein af1432"/>
    <property type="match status" value="1"/>
</dbReference>